<evidence type="ECO:0000256" key="2">
    <source>
        <dbReference type="ARBA" id="ARBA00022692"/>
    </source>
</evidence>
<dbReference type="Proteomes" id="UP000306985">
    <property type="component" value="Unassembled WGS sequence"/>
</dbReference>
<dbReference type="GO" id="GO:0005886">
    <property type="term" value="C:plasma membrane"/>
    <property type="evidence" value="ECO:0007669"/>
    <property type="project" value="UniProtKB-SubCell"/>
</dbReference>
<feature type="transmembrane region" description="Helical" evidence="7">
    <location>
        <begin position="240"/>
        <end position="263"/>
    </location>
</feature>
<dbReference type="Gene3D" id="3.40.50.300">
    <property type="entry name" value="P-loop containing nucleotide triphosphate hydrolases"/>
    <property type="match status" value="1"/>
</dbReference>
<keyword evidence="3" id="KW-0547">Nucleotide-binding</keyword>
<dbReference type="SUPFAM" id="SSF90123">
    <property type="entry name" value="ABC transporter transmembrane region"/>
    <property type="match status" value="1"/>
</dbReference>
<dbReference type="Pfam" id="PF00005">
    <property type="entry name" value="ABC_tran"/>
    <property type="match status" value="1"/>
</dbReference>
<keyword evidence="11" id="KW-1185">Reference proteome</keyword>
<accession>A0A4U6QJJ9</accession>
<evidence type="ECO:0000256" key="4">
    <source>
        <dbReference type="ARBA" id="ARBA00022840"/>
    </source>
</evidence>
<dbReference type="PROSITE" id="PS50929">
    <property type="entry name" value="ABC_TM1F"/>
    <property type="match status" value="1"/>
</dbReference>
<dbReference type="Pfam" id="PF00664">
    <property type="entry name" value="ABC_membrane"/>
    <property type="match status" value="1"/>
</dbReference>
<comment type="caution">
    <text evidence="10">The sequence shown here is derived from an EMBL/GenBank/DDBJ whole genome shotgun (WGS) entry which is preliminary data.</text>
</comment>
<reference evidence="10 11" key="1">
    <citation type="submission" date="2019-05" db="EMBL/GenBank/DDBJ databases">
        <title>Nakamurella sp. N5BH11, whole genome shotgun sequence.</title>
        <authorList>
            <person name="Tuo L."/>
        </authorList>
    </citation>
    <scope>NUCLEOTIDE SEQUENCE [LARGE SCALE GENOMIC DNA]</scope>
    <source>
        <strain evidence="10 11">N5BH11</strain>
    </source>
</reference>
<evidence type="ECO:0000256" key="5">
    <source>
        <dbReference type="ARBA" id="ARBA00022989"/>
    </source>
</evidence>
<dbReference type="CDD" id="cd03228">
    <property type="entry name" value="ABCC_MRP_Like"/>
    <property type="match status" value="1"/>
</dbReference>
<dbReference type="GO" id="GO:0042883">
    <property type="term" value="P:cysteine transport"/>
    <property type="evidence" value="ECO:0007669"/>
    <property type="project" value="InterPro"/>
</dbReference>
<dbReference type="InterPro" id="IPR014216">
    <property type="entry name" value="ABC_transptr_CydD"/>
</dbReference>
<dbReference type="RefSeq" id="WP_137447549.1">
    <property type="nucleotide sequence ID" value="NZ_SZZH01000001.1"/>
</dbReference>
<dbReference type="CDD" id="cd18584">
    <property type="entry name" value="ABC_6TM_AarD_CydD"/>
    <property type="match status" value="1"/>
</dbReference>
<dbReference type="PROSITE" id="PS00211">
    <property type="entry name" value="ABC_TRANSPORTER_1"/>
    <property type="match status" value="1"/>
</dbReference>
<dbReference type="PANTHER" id="PTHR24221:SF590">
    <property type="entry name" value="COMPONENT LINKED WITH THE ASSEMBLY OF CYTOCHROME' TRANSPORT TRANSMEMBRANE ATP-BINDING PROTEIN ABC TRANSPORTER CYDD-RELATED"/>
    <property type="match status" value="1"/>
</dbReference>
<dbReference type="InterPro" id="IPR011527">
    <property type="entry name" value="ABC1_TM_dom"/>
</dbReference>
<dbReference type="InterPro" id="IPR003593">
    <property type="entry name" value="AAA+_ATPase"/>
</dbReference>
<sequence length="588" mass="60825">MRPLDPRLVRVAAGVRHLLIASVVLAVAGAVAIIAQAILLATVLADVIIGGQGWADVSARVAWLAVVLGVRAALAWAAEELARRTAGRVMDGLRRDLLRHVAALGPRWRAGAHSGELTTLATTGIDSLHDYVARYLPQLVQAALIPLIMLGYLVTADLTSAIIVAVTLPLIPLFMALVGWYTDRQTHTKYAALSRLSGHFADVVAGLPTLKVFGRAKAQVAAVRRVTEDYRRTSMATLRVAFLSSMVLELLASLSVALVAVAIGLRLVYGELSLSVGLAVLILAPEAYLPLRQLGTQFHAAADGVAASAQVLTVLQTPLPAPGTRTDLPAGPMGFRLVDATVGEPGERGTVGPLRLDLPAGRLTVVTGTSGVGKTTLLQTLAGVVRPTSGTVTATWPDGVAVPVADIAPQTWRSRLAWAGQGAWLRAGSIRDNLLLGVPAAAAPDDDALRSVLAAVAADGIVDALPDGWRTVLGEGGAGLSSGQRQRLSLARALVRVQAGAPVLLLDEPTGTLDETTEARVLAGIAALTAGRTVVLVSHRAAPLAYADHVVDLTPARPADAGPGEQDDGAVDGVAISAGEELTGVGPW</sequence>
<dbReference type="InterPro" id="IPR017871">
    <property type="entry name" value="ABC_transporter-like_CS"/>
</dbReference>
<evidence type="ECO:0000256" key="3">
    <source>
        <dbReference type="ARBA" id="ARBA00022741"/>
    </source>
</evidence>
<keyword evidence="5 7" id="KW-1133">Transmembrane helix</keyword>
<evidence type="ECO:0000259" key="8">
    <source>
        <dbReference type="PROSITE" id="PS50893"/>
    </source>
</evidence>
<proteinExistence type="predicted"/>
<feature type="domain" description="ABC transporter" evidence="8">
    <location>
        <begin position="335"/>
        <end position="580"/>
    </location>
</feature>
<feature type="transmembrane region" description="Helical" evidence="7">
    <location>
        <begin position="160"/>
        <end position="181"/>
    </location>
</feature>
<dbReference type="OrthoDB" id="9806127at2"/>
<dbReference type="InterPro" id="IPR003439">
    <property type="entry name" value="ABC_transporter-like_ATP-bd"/>
</dbReference>
<evidence type="ECO:0000313" key="11">
    <source>
        <dbReference type="Proteomes" id="UP000306985"/>
    </source>
</evidence>
<evidence type="ECO:0000256" key="1">
    <source>
        <dbReference type="ARBA" id="ARBA00004651"/>
    </source>
</evidence>
<dbReference type="InterPro" id="IPR036640">
    <property type="entry name" value="ABC1_TM_sf"/>
</dbReference>
<evidence type="ECO:0000256" key="7">
    <source>
        <dbReference type="SAM" id="Phobius"/>
    </source>
</evidence>
<dbReference type="SUPFAM" id="SSF52540">
    <property type="entry name" value="P-loop containing nucleoside triphosphate hydrolases"/>
    <property type="match status" value="1"/>
</dbReference>
<dbReference type="GO" id="GO:0005524">
    <property type="term" value="F:ATP binding"/>
    <property type="evidence" value="ECO:0007669"/>
    <property type="project" value="UniProtKB-KW"/>
</dbReference>
<keyword evidence="4" id="KW-0067">ATP-binding</keyword>
<feature type="transmembrane region" description="Helical" evidence="7">
    <location>
        <begin position="61"/>
        <end position="78"/>
    </location>
</feature>
<evidence type="ECO:0000313" key="10">
    <source>
        <dbReference type="EMBL" id="TKV60246.1"/>
    </source>
</evidence>
<dbReference type="GO" id="GO:0016887">
    <property type="term" value="F:ATP hydrolysis activity"/>
    <property type="evidence" value="ECO:0007669"/>
    <property type="project" value="InterPro"/>
</dbReference>
<feature type="transmembrane region" description="Helical" evidence="7">
    <location>
        <begin position="135"/>
        <end position="154"/>
    </location>
</feature>
<dbReference type="NCBIfam" id="TIGR02857">
    <property type="entry name" value="CydD"/>
    <property type="match status" value="1"/>
</dbReference>
<organism evidence="10 11">
    <name type="scientific">Nakamurella flava</name>
    <dbReference type="NCBI Taxonomy" id="2576308"/>
    <lineage>
        <taxon>Bacteria</taxon>
        <taxon>Bacillati</taxon>
        <taxon>Actinomycetota</taxon>
        <taxon>Actinomycetes</taxon>
        <taxon>Nakamurellales</taxon>
        <taxon>Nakamurellaceae</taxon>
        <taxon>Nakamurella</taxon>
    </lineage>
</organism>
<comment type="subcellular location">
    <subcellularLocation>
        <location evidence="1">Cell membrane</location>
        <topology evidence="1">Multi-pass membrane protein</topology>
    </subcellularLocation>
</comment>
<gene>
    <name evidence="10" type="primary">cydD</name>
    <name evidence="10" type="ORF">FDO65_00475</name>
</gene>
<name>A0A4U6QJJ9_9ACTN</name>
<dbReference type="PANTHER" id="PTHR24221">
    <property type="entry name" value="ATP-BINDING CASSETTE SUB-FAMILY B"/>
    <property type="match status" value="1"/>
</dbReference>
<dbReference type="Gene3D" id="1.20.1560.10">
    <property type="entry name" value="ABC transporter type 1, transmembrane domain"/>
    <property type="match status" value="1"/>
</dbReference>
<dbReference type="SMART" id="SM00382">
    <property type="entry name" value="AAA"/>
    <property type="match status" value="1"/>
</dbReference>
<dbReference type="AlphaFoldDB" id="A0A4U6QJJ9"/>
<keyword evidence="6 7" id="KW-0472">Membrane</keyword>
<feature type="transmembrane region" description="Helical" evidence="7">
    <location>
        <begin position="20"/>
        <end position="49"/>
    </location>
</feature>
<feature type="domain" description="ABC transmembrane type-1" evidence="9">
    <location>
        <begin position="20"/>
        <end position="303"/>
    </location>
</feature>
<dbReference type="InterPro" id="IPR027417">
    <property type="entry name" value="P-loop_NTPase"/>
</dbReference>
<protein>
    <submittedName>
        <fullName evidence="10">Thiol reductant ABC exporter subunit CydD</fullName>
    </submittedName>
</protein>
<keyword evidence="2 7" id="KW-0812">Transmembrane</keyword>
<dbReference type="GO" id="GO:0140359">
    <property type="term" value="F:ABC-type transporter activity"/>
    <property type="evidence" value="ECO:0007669"/>
    <property type="project" value="InterPro"/>
</dbReference>
<evidence type="ECO:0000256" key="6">
    <source>
        <dbReference type="ARBA" id="ARBA00023136"/>
    </source>
</evidence>
<evidence type="ECO:0000259" key="9">
    <source>
        <dbReference type="PROSITE" id="PS50929"/>
    </source>
</evidence>
<dbReference type="InterPro" id="IPR039421">
    <property type="entry name" value="Type_1_exporter"/>
</dbReference>
<dbReference type="PROSITE" id="PS50893">
    <property type="entry name" value="ABC_TRANSPORTER_2"/>
    <property type="match status" value="1"/>
</dbReference>
<dbReference type="EMBL" id="SZZH01000001">
    <property type="protein sequence ID" value="TKV60246.1"/>
    <property type="molecule type" value="Genomic_DNA"/>
</dbReference>